<organism evidence="1 2">
    <name type="scientific">Polytolypa hystricis (strain UAMH7299)</name>
    <dbReference type="NCBI Taxonomy" id="1447883"/>
    <lineage>
        <taxon>Eukaryota</taxon>
        <taxon>Fungi</taxon>
        <taxon>Dikarya</taxon>
        <taxon>Ascomycota</taxon>
        <taxon>Pezizomycotina</taxon>
        <taxon>Eurotiomycetes</taxon>
        <taxon>Eurotiomycetidae</taxon>
        <taxon>Onygenales</taxon>
        <taxon>Onygenales incertae sedis</taxon>
        <taxon>Polytolypa</taxon>
    </lineage>
</organism>
<reference evidence="1 2" key="1">
    <citation type="submission" date="2017-10" db="EMBL/GenBank/DDBJ databases">
        <title>Comparative genomics in systemic dimorphic fungi from Ajellomycetaceae.</title>
        <authorList>
            <person name="Munoz J.F."/>
            <person name="Mcewen J.G."/>
            <person name="Clay O.K."/>
            <person name="Cuomo C.A."/>
        </authorList>
    </citation>
    <scope>NUCLEOTIDE SEQUENCE [LARGE SCALE GENOMIC DNA]</scope>
    <source>
        <strain evidence="1 2">UAMH7299</strain>
    </source>
</reference>
<gene>
    <name evidence="1" type="ORF">AJ80_02442</name>
</gene>
<dbReference type="EMBL" id="PDNA01000023">
    <property type="protein sequence ID" value="PGH23488.1"/>
    <property type="molecule type" value="Genomic_DNA"/>
</dbReference>
<sequence length="75" mass="9091">MYLPSNFHHRFRFAEASPASFTKVLLPCSELSSVRRVLSHQPDFTMRKFEDRYRRNKRYRRVNECGDDLQNVVRK</sequence>
<name>A0A2B7YRI4_POLH7</name>
<proteinExistence type="predicted"/>
<evidence type="ECO:0000313" key="1">
    <source>
        <dbReference type="EMBL" id="PGH23488.1"/>
    </source>
</evidence>
<keyword evidence="2" id="KW-1185">Reference proteome</keyword>
<dbReference type="Proteomes" id="UP000224634">
    <property type="component" value="Unassembled WGS sequence"/>
</dbReference>
<protein>
    <submittedName>
        <fullName evidence="1">Uncharacterized protein</fullName>
    </submittedName>
</protein>
<evidence type="ECO:0000313" key="2">
    <source>
        <dbReference type="Proteomes" id="UP000224634"/>
    </source>
</evidence>
<dbReference type="AlphaFoldDB" id="A0A2B7YRI4"/>
<comment type="caution">
    <text evidence="1">The sequence shown here is derived from an EMBL/GenBank/DDBJ whole genome shotgun (WGS) entry which is preliminary data.</text>
</comment>
<accession>A0A2B7YRI4</accession>